<dbReference type="EMBL" id="JACXVP010000011">
    <property type="protein sequence ID" value="KAG5576582.1"/>
    <property type="molecule type" value="Genomic_DNA"/>
</dbReference>
<organism evidence="1 2">
    <name type="scientific">Solanum commersonii</name>
    <name type="common">Commerson's wild potato</name>
    <name type="synonym">Commerson's nightshade</name>
    <dbReference type="NCBI Taxonomy" id="4109"/>
    <lineage>
        <taxon>Eukaryota</taxon>
        <taxon>Viridiplantae</taxon>
        <taxon>Streptophyta</taxon>
        <taxon>Embryophyta</taxon>
        <taxon>Tracheophyta</taxon>
        <taxon>Spermatophyta</taxon>
        <taxon>Magnoliopsida</taxon>
        <taxon>eudicotyledons</taxon>
        <taxon>Gunneridae</taxon>
        <taxon>Pentapetalae</taxon>
        <taxon>asterids</taxon>
        <taxon>lamiids</taxon>
        <taxon>Solanales</taxon>
        <taxon>Solanaceae</taxon>
        <taxon>Solanoideae</taxon>
        <taxon>Solaneae</taxon>
        <taxon>Solanum</taxon>
    </lineage>
</organism>
<gene>
    <name evidence="1" type="ORF">H5410_056716</name>
</gene>
<dbReference type="Proteomes" id="UP000824120">
    <property type="component" value="Chromosome 11"/>
</dbReference>
<sequence>MNSHESTRTFKKKQKRKKIRHLLNEDRYHSWQIRNDGAACRGATFRGAACRGVACRRAAFRGSNVSTKNKRGRTQMHNVHARKEHKLILLNRENQPVGPTDDVIYLSSFLGTLARNATLCPFDIFDWRSMDTK</sequence>
<keyword evidence="2" id="KW-1185">Reference proteome</keyword>
<reference evidence="1 2" key="1">
    <citation type="submission" date="2020-09" db="EMBL/GenBank/DDBJ databases">
        <title>De no assembly of potato wild relative species, Solanum commersonii.</title>
        <authorList>
            <person name="Cho K."/>
        </authorList>
    </citation>
    <scope>NUCLEOTIDE SEQUENCE [LARGE SCALE GENOMIC DNA]</scope>
    <source>
        <strain evidence="1">LZ3.2</strain>
        <tissue evidence="1">Leaf</tissue>
    </source>
</reference>
<evidence type="ECO:0000313" key="1">
    <source>
        <dbReference type="EMBL" id="KAG5576582.1"/>
    </source>
</evidence>
<comment type="caution">
    <text evidence="1">The sequence shown here is derived from an EMBL/GenBank/DDBJ whole genome shotgun (WGS) entry which is preliminary data.</text>
</comment>
<accession>A0A9J5WNW5</accession>
<dbReference type="AlphaFoldDB" id="A0A9J5WNW5"/>
<evidence type="ECO:0000313" key="2">
    <source>
        <dbReference type="Proteomes" id="UP000824120"/>
    </source>
</evidence>
<proteinExistence type="predicted"/>
<dbReference type="OrthoDB" id="1913335at2759"/>
<protein>
    <submittedName>
        <fullName evidence="1">Uncharacterized protein</fullName>
    </submittedName>
</protein>
<name>A0A9J5WNW5_SOLCO</name>